<dbReference type="AlphaFoldDB" id="A0A3P1C9K3"/>
<evidence type="ECO:0000313" key="1">
    <source>
        <dbReference type="EMBL" id="RRB09959.1"/>
    </source>
</evidence>
<gene>
    <name evidence="1" type="ORF">EHT87_30975</name>
</gene>
<protein>
    <submittedName>
        <fullName evidence="1">Uncharacterized protein</fullName>
    </submittedName>
</protein>
<dbReference type="OrthoDB" id="1270539at2"/>
<proteinExistence type="predicted"/>
<sequence>MKVIIAQSPIRNQPIDSKLVIHHWRWIVERTISWLDNNRRLNKDYERTILSSQTFIWIAHSRRTLKRVW</sequence>
<organism evidence="1 2">
    <name type="scientific">Larkinella knui</name>
    <dbReference type="NCBI Taxonomy" id="2025310"/>
    <lineage>
        <taxon>Bacteria</taxon>
        <taxon>Pseudomonadati</taxon>
        <taxon>Bacteroidota</taxon>
        <taxon>Cytophagia</taxon>
        <taxon>Cytophagales</taxon>
        <taxon>Spirosomataceae</taxon>
        <taxon>Larkinella</taxon>
    </lineage>
</organism>
<accession>A0A3P1C9K3</accession>
<dbReference type="EMBL" id="RQJP01000008">
    <property type="protein sequence ID" value="RRB09959.1"/>
    <property type="molecule type" value="Genomic_DNA"/>
</dbReference>
<name>A0A3P1C9K3_9BACT</name>
<keyword evidence="2" id="KW-1185">Reference proteome</keyword>
<dbReference type="Proteomes" id="UP000274271">
    <property type="component" value="Unassembled WGS sequence"/>
</dbReference>
<reference evidence="1 2" key="1">
    <citation type="submission" date="2018-11" db="EMBL/GenBank/DDBJ databases">
        <authorList>
            <person name="Zhou Z."/>
            <person name="Wang G."/>
        </authorList>
    </citation>
    <scope>NUCLEOTIDE SEQUENCE [LARGE SCALE GENOMIC DNA]</scope>
    <source>
        <strain evidence="1 2">KCTC42998</strain>
    </source>
</reference>
<evidence type="ECO:0000313" key="2">
    <source>
        <dbReference type="Proteomes" id="UP000274271"/>
    </source>
</evidence>
<comment type="caution">
    <text evidence="1">The sequence shown here is derived from an EMBL/GenBank/DDBJ whole genome shotgun (WGS) entry which is preliminary data.</text>
</comment>